<dbReference type="GO" id="GO:0003700">
    <property type="term" value="F:DNA-binding transcription factor activity"/>
    <property type="evidence" value="ECO:0007669"/>
    <property type="project" value="InterPro"/>
</dbReference>
<dbReference type="GO" id="GO:0045892">
    <property type="term" value="P:negative regulation of DNA-templated transcription"/>
    <property type="evidence" value="ECO:0007669"/>
    <property type="project" value="TreeGrafter"/>
</dbReference>
<dbReference type="AlphaFoldDB" id="A0A2S7KSW2"/>
<evidence type="ECO:0000313" key="3">
    <source>
        <dbReference type="Proteomes" id="UP000239800"/>
    </source>
</evidence>
<name>A0A2S7KSW2_9FLAO</name>
<comment type="cofactor">
    <cofactor evidence="1">
        <name>Zn(2+)</name>
        <dbReference type="ChEBI" id="CHEBI:29105"/>
    </cofactor>
    <text evidence="1">Binds 1 zinc ion per subunit.</text>
</comment>
<dbReference type="GO" id="GO:0000976">
    <property type="term" value="F:transcription cis-regulatory region binding"/>
    <property type="evidence" value="ECO:0007669"/>
    <property type="project" value="TreeGrafter"/>
</dbReference>
<dbReference type="GO" id="GO:0008270">
    <property type="term" value="F:zinc ion binding"/>
    <property type="evidence" value="ECO:0007669"/>
    <property type="project" value="TreeGrafter"/>
</dbReference>
<keyword evidence="1" id="KW-0862">Zinc</keyword>
<dbReference type="SUPFAM" id="SSF46785">
    <property type="entry name" value="Winged helix' DNA-binding domain"/>
    <property type="match status" value="1"/>
</dbReference>
<feature type="binding site" evidence="1">
    <location>
        <position position="87"/>
    </location>
    <ligand>
        <name>Zn(2+)</name>
        <dbReference type="ChEBI" id="CHEBI:29105"/>
    </ligand>
</feature>
<organism evidence="2 3">
    <name type="scientific">Aureitalea marina</name>
    <dbReference type="NCBI Taxonomy" id="930804"/>
    <lineage>
        <taxon>Bacteria</taxon>
        <taxon>Pseudomonadati</taxon>
        <taxon>Bacteroidota</taxon>
        <taxon>Flavobacteriia</taxon>
        <taxon>Flavobacteriales</taxon>
        <taxon>Flavobacteriaceae</taxon>
        <taxon>Aureitalea</taxon>
    </lineage>
</organism>
<keyword evidence="3" id="KW-1185">Reference proteome</keyword>
<protein>
    <submittedName>
        <fullName evidence="2">Transcriptional regulator</fullName>
    </submittedName>
</protein>
<dbReference type="InterPro" id="IPR036390">
    <property type="entry name" value="WH_DNA-bd_sf"/>
</dbReference>
<evidence type="ECO:0000313" key="2">
    <source>
        <dbReference type="EMBL" id="PQB05715.1"/>
    </source>
</evidence>
<feature type="binding site" evidence="1">
    <location>
        <position position="124"/>
    </location>
    <ligand>
        <name>Zn(2+)</name>
        <dbReference type="ChEBI" id="CHEBI:29105"/>
    </ligand>
</feature>
<dbReference type="OrthoDB" id="594893at2"/>
<dbReference type="RefSeq" id="WP_104813661.1">
    <property type="nucleotide sequence ID" value="NZ_MQUB01000001.1"/>
</dbReference>
<dbReference type="PANTHER" id="PTHR33202:SF7">
    <property type="entry name" value="FERRIC UPTAKE REGULATION PROTEIN"/>
    <property type="match status" value="1"/>
</dbReference>
<sequence>MAIIRKTKSVATLLEVFAQADQALSSVDLVNRMRGIMNKTTVYRILDRLEDEGVLHSFQGVDGLKWFAKCDDCSPSSHSDVHPHFQCQDCGKTTCLDIQLTVPDLPNLKVEHSQLLLIGQCEDCLR</sequence>
<gene>
    <name evidence="2" type="ORF">BST85_13005</name>
</gene>
<comment type="caution">
    <text evidence="2">The sequence shown here is derived from an EMBL/GenBank/DDBJ whole genome shotgun (WGS) entry which is preliminary data.</text>
</comment>
<feature type="binding site" evidence="1">
    <location>
        <position position="90"/>
    </location>
    <ligand>
        <name>Zn(2+)</name>
        <dbReference type="ChEBI" id="CHEBI:29105"/>
    </ligand>
</feature>
<dbReference type="GO" id="GO:1900376">
    <property type="term" value="P:regulation of secondary metabolite biosynthetic process"/>
    <property type="evidence" value="ECO:0007669"/>
    <property type="project" value="TreeGrafter"/>
</dbReference>
<dbReference type="InterPro" id="IPR036388">
    <property type="entry name" value="WH-like_DNA-bd_sf"/>
</dbReference>
<reference evidence="2 3" key="1">
    <citation type="submission" date="2016-11" db="EMBL/GenBank/DDBJ databases">
        <title>Trade-off between light-utilization and light-protection in marine flavobacteria.</title>
        <authorList>
            <person name="Kumagai Y."/>
        </authorList>
    </citation>
    <scope>NUCLEOTIDE SEQUENCE [LARGE SCALE GENOMIC DNA]</scope>
    <source>
        <strain evidence="2 3">NBRC 107741</strain>
    </source>
</reference>
<keyword evidence="1" id="KW-0479">Metal-binding</keyword>
<dbReference type="EMBL" id="MQUB01000001">
    <property type="protein sequence ID" value="PQB05715.1"/>
    <property type="molecule type" value="Genomic_DNA"/>
</dbReference>
<dbReference type="Pfam" id="PF01475">
    <property type="entry name" value="FUR"/>
    <property type="match status" value="1"/>
</dbReference>
<proteinExistence type="predicted"/>
<dbReference type="InterPro" id="IPR002481">
    <property type="entry name" value="FUR"/>
</dbReference>
<accession>A0A2S7KSW2</accession>
<dbReference type="PANTHER" id="PTHR33202">
    <property type="entry name" value="ZINC UPTAKE REGULATION PROTEIN"/>
    <property type="match status" value="1"/>
</dbReference>
<feature type="binding site" evidence="1">
    <location>
        <position position="121"/>
    </location>
    <ligand>
        <name>Zn(2+)</name>
        <dbReference type="ChEBI" id="CHEBI:29105"/>
    </ligand>
</feature>
<dbReference type="Proteomes" id="UP000239800">
    <property type="component" value="Unassembled WGS sequence"/>
</dbReference>
<evidence type="ECO:0000256" key="1">
    <source>
        <dbReference type="PIRSR" id="PIRSR602481-1"/>
    </source>
</evidence>
<dbReference type="Gene3D" id="1.10.10.10">
    <property type="entry name" value="Winged helix-like DNA-binding domain superfamily/Winged helix DNA-binding domain"/>
    <property type="match status" value="1"/>
</dbReference>